<dbReference type="CDD" id="cd00567">
    <property type="entry name" value="ACAD"/>
    <property type="match status" value="1"/>
</dbReference>
<keyword evidence="4 5" id="KW-0274">FAD</keyword>
<evidence type="ECO:0000256" key="2">
    <source>
        <dbReference type="ARBA" id="ARBA00009347"/>
    </source>
</evidence>
<evidence type="ECO:0008006" key="11">
    <source>
        <dbReference type="Google" id="ProtNLM"/>
    </source>
</evidence>
<dbReference type="Pfam" id="PF00441">
    <property type="entry name" value="Acyl-CoA_dh_1"/>
    <property type="match status" value="1"/>
</dbReference>
<evidence type="ECO:0000259" key="6">
    <source>
        <dbReference type="Pfam" id="PF00441"/>
    </source>
</evidence>
<dbReference type="InterPro" id="IPR046373">
    <property type="entry name" value="Acyl-CoA_Oxase/DH_mid-dom_sf"/>
</dbReference>
<evidence type="ECO:0000256" key="3">
    <source>
        <dbReference type="ARBA" id="ARBA00022630"/>
    </source>
</evidence>
<feature type="domain" description="Acyl-CoA dehydrogenase/oxidase N-terminal" evidence="8">
    <location>
        <begin position="11"/>
        <end position="118"/>
    </location>
</feature>
<dbReference type="InterPro" id="IPR009100">
    <property type="entry name" value="AcylCoA_DH/oxidase_NM_dom_sf"/>
</dbReference>
<dbReference type="Proteomes" id="UP000015455">
    <property type="component" value="Unassembled WGS sequence"/>
</dbReference>
<comment type="caution">
    <text evidence="9">The sequence shown here is derived from an EMBL/GenBank/DDBJ whole genome shotgun (WGS) entry which is preliminary data.</text>
</comment>
<dbReference type="Pfam" id="PF02771">
    <property type="entry name" value="Acyl-CoA_dh_N"/>
    <property type="match status" value="1"/>
</dbReference>
<dbReference type="PANTHER" id="PTHR43884">
    <property type="entry name" value="ACYL-COA DEHYDROGENASE"/>
    <property type="match status" value="1"/>
</dbReference>
<evidence type="ECO:0000313" key="9">
    <source>
        <dbReference type="EMBL" id="EPZ14702.1"/>
    </source>
</evidence>
<dbReference type="GO" id="GO:0003995">
    <property type="term" value="F:acyl-CoA dehydrogenase activity"/>
    <property type="evidence" value="ECO:0007669"/>
    <property type="project" value="InterPro"/>
</dbReference>
<dbReference type="PANTHER" id="PTHR43884:SF12">
    <property type="entry name" value="ISOVALERYL-COA DEHYDROGENASE, MITOCHONDRIAL-RELATED"/>
    <property type="match status" value="1"/>
</dbReference>
<dbReference type="STRING" id="1348657.M622_04430"/>
<reference evidence="9 10" key="1">
    <citation type="submission" date="2013-06" db="EMBL/GenBank/DDBJ databases">
        <title>Draft genome sequence of Thauera terpenica.</title>
        <authorList>
            <person name="Liu B."/>
            <person name="Frostegard A.H."/>
            <person name="Shapleigh J.P."/>
        </authorList>
    </citation>
    <scope>NUCLEOTIDE SEQUENCE [LARGE SCALE GENOMIC DNA]</scope>
    <source>
        <strain evidence="9 10">58Eu</strain>
    </source>
</reference>
<evidence type="ECO:0000259" key="8">
    <source>
        <dbReference type="Pfam" id="PF02771"/>
    </source>
</evidence>
<evidence type="ECO:0000256" key="1">
    <source>
        <dbReference type="ARBA" id="ARBA00001974"/>
    </source>
</evidence>
<dbReference type="AlphaFoldDB" id="S9ZMG5"/>
<dbReference type="InterPro" id="IPR013786">
    <property type="entry name" value="AcylCoA_DH/ox_N"/>
</dbReference>
<evidence type="ECO:0000259" key="7">
    <source>
        <dbReference type="Pfam" id="PF02770"/>
    </source>
</evidence>
<keyword evidence="5" id="KW-0560">Oxidoreductase</keyword>
<gene>
    <name evidence="9" type="ORF">M622_04430</name>
</gene>
<sequence length="404" mass="43909">MDDLDNDVGVTDEMRTIRDTCRRFATEVLRPAGARLDRLSAEQAIAPGSELWDVLARYKALGFGGGASIAAPDLSPAQHALLHCIVLEELTAGDVGLFVTCALHQMMPTFAASFGRQDLAEFFAARDELGCLAVTEPSHGSDHVAFTEPAYRDPRIKPTLKVRRDGDDYVLDGQKSAWVSCGTIAGSGAVFASFQDSPVGLADGAAFMMPLDLPGISRGKPLEKLGQRALNQGEIFFDNVRVPRRFLIAEGPQAYPMIWEALFTGANVHMGAQLVGVARAAYECARDYARQWVQGGRPIIEHQAVKLRLFGMFQKVEVMRSHVRRMSIAAATAPGGMLPYAKAATVKVYATQTAFEVASEALQMLGGNGLTYEYPVEKLFRDARTSMIEDGENYVLSLMAAARL</sequence>
<dbReference type="Gene3D" id="1.20.140.10">
    <property type="entry name" value="Butyryl-CoA Dehydrogenase, subunit A, domain 3"/>
    <property type="match status" value="1"/>
</dbReference>
<dbReference type="InterPro" id="IPR036250">
    <property type="entry name" value="AcylCo_DH-like_C"/>
</dbReference>
<keyword evidence="10" id="KW-1185">Reference proteome</keyword>
<dbReference type="SUPFAM" id="SSF56645">
    <property type="entry name" value="Acyl-CoA dehydrogenase NM domain-like"/>
    <property type="match status" value="1"/>
</dbReference>
<dbReference type="InterPro" id="IPR009075">
    <property type="entry name" value="AcylCo_DH/oxidase_C"/>
</dbReference>
<dbReference type="eggNOG" id="COG1960">
    <property type="taxonomic scope" value="Bacteria"/>
</dbReference>
<dbReference type="Gene3D" id="1.10.540.10">
    <property type="entry name" value="Acyl-CoA dehydrogenase/oxidase, N-terminal domain"/>
    <property type="match status" value="1"/>
</dbReference>
<evidence type="ECO:0000256" key="4">
    <source>
        <dbReference type="ARBA" id="ARBA00022827"/>
    </source>
</evidence>
<comment type="cofactor">
    <cofactor evidence="1 5">
        <name>FAD</name>
        <dbReference type="ChEBI" id="CHEBI:57692"/>
    </cofactor>
</comment>
<evidence type="ECO:0000256" key="5">
    <source>
        <dbReference type="RuleBase" id="RU362125"/>
    </source>
</evidence>
<dbReference type="InterPro" id="IPR037069">
    <property type="entry name" value="AcylCoA_DH/ox_N_sf"/>
</dbReference>
<dbReference type="InterPro" id="IPR006089">
    <property type="entry name" value="Acyl-CoA_DH_CS"/>
</dbReference>
<dbReference type="PATRIC" id="fig|1348657.5.peg.2643"/>
<dbReference type="GO" id="GO:0050660">
    <property type="term" value="F:flavin adenine dinucleotide binding"/>
    <property type="evidence" value="ECO:0007669"/>
    <property type="project" value="InterPro"/>
</dbReference>
<feature type="domain" description="Acyl-CoA dehydrogenase/oxidase C-terminal" evidence="6">
    <location>
        <begin position="268"/>
        <end position="403"/>
    </location>
</feature>
<dbReference type="PROSITE" id="PS00073">
    <property type="entry name" value="ACYL_COA_DH_2"/>
    <property type="match status" value="1"/>
</dbReference>
<name>S9ZMG5_9RHOO</name>
<proteinExistence type="inferred from homology"/>
<dbReference type="EMBL" id="ATJV01000070">
    <property type="protein sequence ID" value="EPZ14702.1"/>
    <property type="molecule type" value="Genomic_DNA"/>
</dbReference>
<dbReference type="SUPFAM" id="SSF47203">
    <property type="entry name" value="Acyl-CoA dehydrogenase C-terminal domain-like"/>
    <property type="match status" value="1"/>
</dbReference>
<dbReference type="RefSeq" id="WP_021250044.1">
    <property type="nucleotide sequence ID" value="NZ_ATJV01000070.1"/>
</dbReference>
<feature type="domain" description="Acyl-CoA oxidase/dehydrogenase middle" evidence="7">
    <location>
        <begin position="131"/>
        <end position="240"/>
    </location>
</feature>
<protein>
    <recommendedName>
        <fullName evidence="11">Acyl-CoA dehydrogenase</fullName>
    </recommendedName>
</protein>
<comment type="similarity">
    <text evidence="2 5">Belongs to the acyl-CoA dehydrogenase family.</text>
</comment>
<dbReference type="OrthoDB" id="9770681at2"/>
<dbReference type="Pfam" id="PF02770">
    <property type="entry name" value="Acyl-CoA_dh_M"/>
    <property type="match status" value="1"/>
</dbReference>
<dbReference type="Gene3D" id="2.40.110.10">
    <property type="entry name" value="Butyryl-CoA Dehydrogenase, subunit A, domain 2"/>
    <property type="match status" value="1"/>
</dbReference>
<dbReference type="InterPro" id="IPR006091">
    <property type="entry name" value="Acyl-CoA_Oxase/DH_mid-dom"/>
</dbReference>
<keyword evidence="3 5" id="KW-0285">Flavoprotein</keyword>
<accession>S9ZMG5</accession>
<evidence type="ECO:0000313" key="10">
    <source>
        <dbReference type="Proteomes" id="UP000015455"/>
    </source>
</evidence>
<organism evidence="9 10">
    <name type="scientific">Thauera terpenica 58Eu</name>
    <dbReference type="NCBI Taxonomy" id="1348657"/>
    <lineage>
        <taxon>Bacteria</taxon>
        <taxon>Pseudomonadati</taxon>
        <taxon>Pseudomonadota</taxon>
        <taxon>Betaproteobacteria</taxon>
        <taxon>Rhodocyclales</taxon>
        <taxon>Zoogloeaceae</taxon>
        <taxon>Thauera</taxon>
    </lineage>
</organism>